<dbReference type="Proteomes" id="UP000199071">
    <property type="component" value="Unassembled WGS sequence"/>
</dbReference>
<feature type="domain" description="FecR protein" evidence="1">
    <location>
        <begin position="4"/>
        <end position="103"/>
    </location>
</feature>
<reference evidence="2 3" key="1">
    <citation type="submission" date="2016-10" db="EMBL/GenBank/DDBJ databases">
        <authorList>
            <person name="de Groot N.N."/>
        </authorList>
    </citation>
    <scope>NUCLEOTIDE SEQUENCE [LARGE SCALE GENOMIC DNA]</scope>
    <source>
        <strain evidence="2 3">ATCC 35022</strain>
    </source>
</reference>
<dbReference type="STRING" id="665467.SAMN02982931_03141"/>
<protein>
    <submittedName>
        <fullName evidence="2">FecR family protein</fullName>
    </submittedName>
</protein>
<dbReference type="AlphaFoldDB" id="A0A1G6D8Z0"/>
<keyword evidence="3" id="KW-1185">Reference proteome</keyword>
<proteinExistence type="predicted"/>
<dbReference type="InterPro" id="IPR006860">
    <property type="entry name" value="FecR"/>
</dbReference>
<dbReference type="Pfam" id="PF04773">
    <property type="entry name" value="FecR"/>
    <property type="match status" value="1"/>
</dbReference>
<evidence type="ECO:0000313" key="2">
    <source>
        <dbReference type="EMBL" id="SDB41355.1"/>
    </source>
</evidence>
<sequence length="150" mass="15642">MDEEITTGEAARLEVTFDEGSMLTLGARARVVIDAFVYRPEAGLDRMLLSSTGPFRLVTGALASPATQIDVRTPAAVIGVRGTDYWAGPIDGVFGVLVLEGVVTVTTNAGAVVLDEPGEGVNLEGIDLPPGPVTQWSADKVDRALATVAF</sequence>
<dbReference type="Gene3D" id="2.60.120.1440">
    <property type="match status" value="1"/>
</dbReference>
<accession>A0A1G6D8Z0</accession>
<dbReference type="EMBL" id="FMXQ01000006">
    <property type="protein sequence ID" value="SDB41355.1"/>
    <property type="molecule type" value="Genomic_DNA"/>
</dbReference>
<evidence type="ECO:0000313" key="3">
    <source>
        <dbReference type="Proteomes" id="UP000199071"/>
    </source>
</evidence>
<name>A0A1G6D8Z0_9HYPH</name>
<organism evidence="2 3">
    <name type="scientific">Bauldia litoralis</name>
    <dbReference type="NCBI Taxonomy" id="665467"/>
    <lineage>
        <taxon>Bacteria</taxon>
        <taxon>Pseudomonadati</taxon>
        <taxon>Pseudomonadota</taxon>
        <taxon>Alphaproteobacteria</taxon>
        <taxon>Hyphomicrobiales</taxon>
        <taxon>Kaistiaceae</taxon>
        <taxon>Bauldia</taxon>
    </lineage>
</organism>
<gene>
    <name evidence="2" type="ORF">SAMN02982931_03141</name>
</gene>
<evidence type="ECO:0000259" key="1">
    <source>
        <dbReference type="Pfam" id="PF04773"/>
    </source>
</evidence>